<protein>
    <recommendedName>
        <fullName evidence="4">Transglycosylase SLT domain-containing protein</fullName>
    </recommendedName>
</protein>
<evidence type="ECO:0000313" key="6">
    <source>
        <dbReference type="Proteomes" id="UP000035760"/>
    </source>
</evidence>
<dbReference type="InterPro" id="IPR008258">
    <property type="entry name" value="Transglycosylase_SLT_dom_1"/>
</dbReference>
<proteinExistence type="inferred from homology"/>
<feature type="domain" description="Transglycosylase SLT" evidence="4">
    <location>
        <begin position="219"/>
        <end position="319"/>
    </location>
</feature>
<dbReference type="STRING" id="1400863.BN873_790021"/>
<feature type="signal peptide" evidence="3">
    <location>
        <begin position="1"/>
        <end position="22"/>
    </location>
</feature>
<feature type="chain" id="PRO_5004878257" description="Transglycosylase SLT domain-containing protein" evidence="3">
    <location>
        <begin position="23"/>
        <end position="537"/>
    </location>
</feature>
<dbReference type="AlphaFoldDB" id="W6MCH5"/>
<reference evidence="5" key="2">
    <citation type="submission" date="2014-03" db="EMBL/GenBank/DDBJ databases">
        <title>Candidatus Competibacter-lineage genomes retrieved from metagenomes reveal functional metabolic diversity.</title>
        <authorList>
            <person name="McIlroy S.J."/>
            <person name="Albertsen M."/>
            <person name="Andresen E.K."/>
            <person name="Saunders A.M."/>
            <person name="Kristiansen R."/>
            <person name="Stokholm-Bjerregaard M."/>
            <person name="Nielsen K.L."/>
            <person name="Nielsen P.H."/>
        </authorList>
    </citation>
    <scope>NUCLEOTIDE SEQUENCE</scope>
    <source>
        <strain evidence="5">Run_A_D11</strain>
    </source>
</reference>
<dbReference type="Proteomes" id="UP000035760">
    <property type="component" value="Unassembled WGS sequence"/>
</dbReference>
<evidence type="ECO:0000259" key="4">
    <source>
        <dbReference type="Pfam" id="PF01464"/>
    </source>
</evidence>
<dbReference type="InterPro" id="IPR023346">
    <property type="entry name" value="Lysozyme-like_dom_sf"/>
</dbReference>
<name>W6MCH5_9GAMM</name>
<sequence>MFIKIQRHLAVLVGIATLGACANLPFVGSKTDPEAEKTVAAQAPYIDYWQTRDPSEYRHATPANRATAKKSRGRSRDVVFSGQAKASRPTPSTAGKDTGPRISVIMPVQSGLFEQTTQIPKATNPSLAAVGRKPVATPKATRNLVASSRKAKRKSSGIGSKNLWDRVRGRSVLAEVEHPRIDEQIAYLKRNPGYLNLLSQRSRPFLHYIVEQIDRRGLPTDLALLPMVESGFQVAAVSPKEAAGLWQIIPSTGQEWGLVIAEGYDGRFDIHTSTDVALGYLRYLNKLFKGDWLLALAAYNAGPRAVQNAIEAANREQAQAAAAAAVAAKKLAAAQQAQAQLPTPYLAQPPASPTAALPDVAGLAPVTSPLTAPTPAPTTASGAAKIALPQPQKISKLPAVAAVAPTPPPPPATPESVFWRLKLPKETQDYVPRILALSRIVANPTAYGLSLPLLGNQPYLFRVDVTPEFKIVDGLMLAGISSEDFFRFNPGFKPGVEPPLRAYNLLLPLEQAQSLALNIPGVHLVATKTTSPKKAKR</sequence>
<feature type="region of interest" description="Disordered" evidence="2">
    <location>
        <begin position="57"/>
        <end position="101"/>
    </location>
</feature>
<comment type="similarity">
    <text evidence="1">Belongs to the transglycosylase Slt family.</text>
</comment>
<dbReference type="Gene3D" id="1.10.530.10">
    <property type="match status" value="1"/>
</dbReference>
<reference evidence="5" key="1">
    <citation type="submission" date="2013-07" db="EMBL/GenBank/DDBJ databases">
        <authorList>
            <person name="McIlroy S."/>
        </authorList>
    </citation>
    <scope>NUCLEOTIDE SEQUENCE [LARGE SCALE GENOMIC DNA]</scope>
    <source>
        <strain evidence="5">Run_A_D11</strain>
    </source>
</reference>
<organism evidence="5 6">
    <name type="scientific">Candidatus Competibacter denitrificans Run_A_D11</name>
    <dbReference type="NCBI Taxonomy" id="1400863"/>
    <lineage>
        <taxon>Bacteria</taxon>
        <taxon>Pseudomonadati</taxon>
        <taxon>Pseudomonadota</taxon>
        <taxon>Gammaproteobacteria</taxon>
        <taxon>Candidatus Competibacteraceae</taxon>
        <taxon>Candidatus Competibacter</taxon>
    </lineage>
</organism>
<evidence type="ECO:0000256" key="1">
    <source>
        <dbReference type="ARBA" id="ARBA00007734"/>
    </source>
</evidence>
<accession>W6MCH5</accession>
<dbReference type="PANTHER" id="PTHR37423:SF2">
    <property type="entry name" value="MEMBRANE-BOUND LYTIC MUREIN TRANSGLYCOSYLASE C"/>
    <property type="match status" value="1"/>
</dbReference>
<dbReference type="SUPFAM" id="SSF53955">
    <property type="entry name" value="Lysozyme-like"/>
    <property type="match status" value="1"/>
</dbReference>
<dbReference type="RefSeq" id="WP_053085404.1">
    <property type="nucleotide sequence ID" value="NZ_CBTJ020000090.1"/>
</dbReference>
<dbReference type="PROSITE" id="PS51257">
    <property type="entry name" value="PROKAR_LIPOPROTEIN"/>
    <property type="match status" value="1"/>
</dbReference>
<evidence type="ECO:0000313" key="5">
    <source>
        <dbReference type="EMBL" id="CDI04040.1"/>
    </source>
</evidence>
<evidence type="ECO:0000256" key="2">
    <source>
        <dbReference type="SAM" id="MobiDB-lite"/>
    </source>
</evidence>
<keyword evidence="6" id="KW-1185">Reference proteome</keyword>
<keyword evidence="3" id="KW-0732">Signal</keyword>
<dbReference type="EMBL" id="CBTJ020000090">
    <property type="protein sequence ID" value="CDI04040.1"/>
    <property type="molecule type" value="Genomic_DNA"/>
</dbReference>
<dbReference type="OrthoDB" id="9815002at2"/>
<evidence type="ECO:0000256" key="3">
    <source>
        <dbReference type="SAM" id="SignalP"/>
    </source>
</evidence>
<comment type="caution">
    <text evidence="5">The sequence shown here is derived from an EMBL/GenBank/DDBJ whole genome shotgun (WGS) entry which is preliminary data.</text>
</comment>
<dbReference type="CDD" id="cd16894">
    <property type="entry name" value="MltD-like"/>
    <property type="match status" value="1"/>
</dbReference>
<gene>
    <name evidence="5" type="ORF">BN873_790021</name>
</gene>
<dbReference type="PANTHER" id="PTHR37423">
    <property type="entry name" value="SOLUBLE LYTIC MUREIN TRANSGLYCOSYLASE-RELATED"/>
    <property type="match status" value="1"/>
</dbReference>
<dbReference type="Pfam" id="PF01464">
    <property type="entry name" value="SLT"/>
    <property type="match status" value="1"/>
</dbReference>